<reference evidence="1" key="1">
    <citation type="submission" date="2023-04" db="EMBL/GenBank/DDBJ databases">
        <title>Candida boidinii NBRC 1967.</title>
        <authorList>
            <person name="Ichikawa N."/>
            <person name="Sato H."/>
            <person name="Tonouchi N."/>
        </authorList>
    </citation>
    <scope>NUCLEOTIDE SEQUENCE</scope>
    <source>
        <strain evidence="1">NBRC 1967</strain>
    </source>
</reference>
<keyword evidence="2" id="KW-1185">Reference proteome</keyword>
<dbReference type="EMBL" id="BSXV01000932">
    <property type="protein sequence ID" value="GME91163.1"/>
    <property type="molecule type" value="Genomic_DNA"/>
</dbReference>
<name>A0ACB5TMC0_CANBO</name>
<comment type="caution">
    <text evidence="1">The sequence shown here is derived from an EMBL/GenBank/DDBJ whole genome shotgun (WGS) entry which is preliminary data.</text>
</comment>
<proteinExistence type="predicted"/>
<dbReference type="Proteomes" id="UP001165101">
    <property type="component" value="Unassembled WGS sequence"/>
</dbReference>
<protein>
    <submittedName>
        <fullName evidence="1">Unnamed protein product</fullName>
    </submittedName>
</protein>
<sequence length="438" mass="48527">MTSPSPVVSAEISSPGKSSLTSWWKNLKQKNQQDDNQDIPINNLDNSNSSSKKHHHHHHHHNIHNLLHSDNDQENNSSSQSNSNTTTSDGGKPIRPFLGFKSRSSFSVRPLSLYDNSSSHQQTQQLSTSAHSSSSNHEKLRLHRDSFIQQRQQEFFGDSQVFGVPLAQSIDIAEGKIFITSDDDDLVRYGRIPRVIASCGSFLKQNGLDIEGIFRVAGSARRVKQLQLIFSSPPDYGSKIDWDGFTVHDSASLFRKFLGSLPEPLIPLSLYFAFREPLQKRPLIVKWLKEREKKLVPSSNDTNSTTPSSQVNTTSKLPAKSTKSNLTSALSATKNQSESAPSELPSADPMDRNKIESVTATVTETKTPAASIVDESKSTETEKDANNIITQQTNVDSKVSVADDSTKSLATADAQEEATKILISHQQQLRKNQRNLKN</sequence>
<accession>A0ACB5TMC0</accession>
<evidence type="ECO:0000313" key="2">
    <source>
        <dbReference type="Proteomes" id="UP001165101"/>
    </source>
</evidence>
<organism evidence="1 2">
    <name type="scientific">Candida boidinii</name>
    <name type="common">Yeast</name>
    <dbReference type="NCBI Taxonomy" id="5477"/>
    <lineage>
        <taxon>Eukaryota</taxon>
        <taxon>Fungi</taxon>
        <taxon>Dikarya</taxon>
        <taxon>Ascomycota</taxon>
        <taxon>Saccharomycotina</taxon>
        <taxon>Pichiomycetes</taxon>
        <taxon>Pichiales</taxon>
        <taxon>Pichiaceae</taxon>
        <taxon>Ogataea</taxon>
        <taxon>Ogataea/Candida clade</taxon>
    </lineage>
</organism>
<gene>
    <name evidence="1" type="ORF">Cboi01_000218900</name>
</gene>
<evidence type="ECO:0000313" key="1">
    <source>
        <dbReference type="EMBL" id="GME91163.1"/>
    </source>
</evidence>